<accession>Q1N4X7</accession>
<comment type="caution">
    <text evidence="2">The sequence shown here is derived from an EMBL/GenBank/DDBJ whole genome shotgun (WGS) entry which is preliminary data.</text>
</comment>
<dbReference type="EMBL" id="AAQH01000002">
    <property type="protein sequence ID" value="EAT13301.1"/>
    <property type="molecule type" value="Genomic_DNA"/>
</dbReference>
<evidence type="ECO:0000313" key="2">
    <source>
        <dbReference type="EMBL" id="EAT13301.1"/>
    </source>
</evidence>
<keyword evidence="3" id="KW-1185">Reference proteome</keyword>
<evidence type="ECO:0000256" key="1">
    <source>
        <dbReference type="SAM" id="SignalP"/>
    </source>
</evidence>
<dbReference type="Pfam" id="PF03923">
    <property type="entry name" value="Lipoprotein_16"/>
    <property type="match status" value="1"/>
</dbReference>
<name>Q1N4X7_9GAMM</name>
<feature type="chain" id="PRO_5004194845" description="Lipoprotein" evidence="1">
    <location>
        <begin position="21"/>
        <end position="192"/>
    </location>
</feature>
<dbReference type="STRING" id="207949.RED65_01035"/>
<keyword evidence="1" id="KW-0732">Signal</keyword>
<dbReference type="HOGENOM" id="CLU_1412754_0_0_6"/>
<proteinExistence type="predicted"/>
<dbReference type="Proteomes" id="UP000004263">
    <property type="component" value="Unassembled WGS sequence"/>
</dbReference>
<sequence length="192" mass="21365">MKVSDMIKIVSILSLVWVLAACTAPGPQSIDLSPSYEFAKLDGVKIPIELVIVDEREDTNIIGYRRARNDAPISLNVSLASTLGQSIQEAMQQQGIVMSKGPEPLTQVKVIVNEFRYWSPNEDWVSEVNLNATVTVEIKRGKTSLEKKFSAEKKQEVATAPNAKYNQKLADELLVNLIESIFSNNEIVNFLK</sequence>
<organism evidence="2 3">
    <name type="scientific">Bermanella marisrubri</name>
    <dbReference type="NCBI Taxonomy" id="207949"/>
    <lineage>
        <taxon>Bacteria</taxon>
        <taxon>Pseudomonadati</taxon>
        <taxon>Pseudomonadota</taxon>
        <taxon>Gammaproteobacteria</taxon>
        <taxon>Oceanospirillales</taxon>
        <taxon>Oceanospirillaceae</taxon>
        <taxon>Bermanella</taxon>
    </lineage>
</organism>
<dbReference type="AlphaFoldDB" id="Q1N4X7"/>
<reference evidence="2 3" key="1">
    <citation type="submission" date="2006-03" db="EMBL/GenBank/DDBJ databases">
        <authorList>
            <person name="Pinhassi J."/>
            <person name="Pedros-Alio C."/>
            <person name="Ferriera S."/>
            <person name="Johnson J."/>
            <person name="Kravitz S."/>
            <person name="Halpern A."/>
            <person name="Remington K."/>
            <person name="Beeson K."/>
            <person name="Tran B."/>
            <person name="Rogers Y.-H."/>
            <person name="Friedman R."/>
            <person name="Venter J.C."/>
        </authorList>
    </citation>
    <scope>NUCLEOTIDE SEQUENCE [LARGE SCALE GENOMIC DNA]</scope>
    <source>
        <strain evidence="2 3">RED65</strain>
    </source>
</reference>
<dbReference type="InterPro" id="IPR005619">
    <property type="entry name" value="Uncharacterised_YajG"/>
</dbReference>
<dbReference type="OrthoDB" id="6120083at2"/>
<dbReference type="RefSeq" id="WP_007017685.1">
    <property type="nucleotide sequence ID" value="NZ_CH724114.1"/>
</dbReference>
<protein>
    <recommendedName>
        <fullName evidence="4">Lipoprotein</fullName>
    </recommendedName>
</protein>
<feature type="signal peptide" evidence="1">
    <location>
        <begin position="1"/>
        <end position="20"/>
    </location>
</feature>
<evidence type="ECO:0008006" key="4">
    <source>
        <dbReference type="Google" id="ProtNLM"/>
    </source>
</evidence>
<evidence type="ECO:0000313" key="3">
    <source>
        <dbReference type="Proteomes" id="UP000004263"/>
    </source>
</evidence>
<dbReference type="PROSITE" id="PS51257">
    <property type="entry name" value="PROKAR_LIPOPROTEIN"/>
    <property type="match status" value="1"/>
</dbReference>
<gene>
    <name evidence="2" type="ORF">RED65_01035</name>
</gene>